<feature type="transmembrane region" description="Helical" evidence="7">
    <location>
        <begin position="137"/>
        <end position="159"/>
    </location>
</feature>
<dbReference type="InterPro" id="IPR000276">
    <property type="entry name" value="GPCR_Rhodpsn"/>
</dbReference>
<evidence type="ECO:0000313" key="10">
    <source>
        <dbReference type="EMBL" id="CAF1614229.1"/>
    </source>
</evidence>
<dbReference type="AlphaFoldDB" id="A0A816BSE7"/>
<feature type="transmembrane region" description="Helical" evidence="7">
    <location>
        <begin position="344"/>
        <end position="368"/>
    </location>
</feature>
<dbReference type="PRINTS" id="PR00237">
    <property type="entry name" value="GPCRRHODOPSN"/>
</dbReference>
<dbReference type="GO" id="GO:0005000">
    <property type="term" value="F:vasopressin receptor activity"/>
    <property type="evidence" value="ECO:0007669"/>
    <property type="project" value="TreeGrafter"/>
</dbReference>
<evidence type="ECO:0000256" key="5">
    <source>
        <dbReference type="ARBA" id="ARBA00023136"/>
    </source>
</evidence>
<feature type="transmembrane region" description="Helical" evidence="7">
    <location>
        <begin position="92"/>
        <end position="116"/>
    </location>
</feature>
<dbReference type="PANTHER" id="PTHR24241">
    <property type="entry name" value="NEUROPEPTIDE RECEPTOR-RELATED G-PROTEIN COUPLED RECEPTOR"/>
    <property type="match status" value="1"/>
</dbReference>
<evidence type="ECO:0000256" key="7">
    <source>
        <dbReference type="SAM" id="Phobius"/>
    </source>
</evidence>
<protein>
    <recommendedName>
        <fullName evidence="8">G-protein coupled receptors family 1 profile domain-containing protein</fullName>
    </recommendedName>
</protein>
<organism evidence="10 11">
    <name type="scientific">Adineta steineri</name>
    <dbReference type="NCBI Taxonomy" id="433720"/>
    <lineage>
        <taxon>Eukaryota</taxon>
        <taxon>Metazoa</taxon>
        <taxon>Spiralia</taxon>
        <taxon>Gnathifera</taxon>
        <taxon>Rotifera</taxon>
        <taxon>Eurotatoria</taxon>
        <taxon>Bdelloidea</taxon>
        <taxon>Adinetida</taxon>
        <taxon>Adinetidae</taxon>
        <taxon>Adineta</taxon>
    </lineage>
</organism>
<evidence type="ECO:0000259" key="8">
    <source>
        <dbReference type="PROSITE" id="PS50262"/>
    </source>
</evidence>
<dbReference type="SUPFAM" id="SSF81321">
    <property type="entry name" value="Family A G protein-coupled receptor-like"/>
    <property type="match status" value="1"/>
</dbReference>
<evidence type="ECO:0000256" key="1">
    <source>
        <dbReference type="ARBA" id="ARBA00004651"/>
    </source>
</evidence>
<feature type="domain" description="G-protein coupled receptors family 1 profile" evidence="8">
    <location>
        <begin position="37"/>
        <end position="400"/>
    </location>
</feature>
<dbReference type="Proteomes" id="UP000663877">
    <property type="component" value="Unassembled WGS sequence"/>
</dbReference>
<dbReference type="Pfam" id="PF00001">
    <property type="entry name" value="7tm_1"/>
    <property type="match status" value="1"/>
</dbReference>
<keyword evidence="11" id="KW-1185">Reference proteome</keyword>
<reference evidence="10" key="1">
    <citation type="submission" date="2021-02" db="EMBL/GenBank/DDBJ databases">
        <authorList>
            <person name="Nowell W R."/>
        </authorList>
    </citation>
    <scope>NUCLEOTIDE SEQUENCE</scope>
</reference>
<evidence type="ECO:0000256" key="4">
    <source>
        <dbReference type="ARBA" id="ARBA00022989"/>
    </source>
</evidence>
<keyword evidence="4 7" id="KW-1133">Transmembrane helix</keyword>
<dbReference type="GO" id="GO:0042277">
    <property type="term" value="F:peptide binding"/>
    <property type="evidence" value="ECO:0007669"/>
    <property type="project" value="TreeGrafter"/>
</dbReference>
<sequence length="441" mass="50739">MNSTNDTNPGLTILFDYKLKLVEQIVLGTIFISALIGNTIVLVILLNKKHRHITRMAFFILHLTIADLLVAFFSVLPMLIWKSTITFFGGDFLCRIVSFLMLTVSYISVYTLVVMANDRYQAIVHPLSTYTWTYRSGLIHMIGVWCLSLLLASPQLFIFRLAYHPAYQKKTCMASFFGSNRTWELIYIAWTIFVQFLLPICILIFCYSSVYIIVNRNISMYRSTDHLKRKNFTKLLSTRISKRSGNIPTSKTIPRIPPKEVVNNHLHIHYPSVECTSITTVTFLNKPSSHNIRDKTYPIVFRLRRSPLDITKNQSTSSIDGQKSQQRHGANHFLSRARLKTIKLTFIVVLTYILCSTPFYIGSIIMTLHEKFISQKTMNWLMTIFSLLFNLNSCSNPIICLTLSGTLLRCQNSYRQRPLPSQMRQIANCNKIKSSKLFVGL</sequence>
<accession>A0A816BSE7</accession>
<feature type="transmembrane region" description="Helical" evidence="7">
    <location>
        <begin position="58"/>
        <end position="80"/>
    </location>
</feature>
<name>A0A816BSE7_9BILA</name>
<keyword evidence="2" id="KW-1003">Cell membrane</keyword>
<dbReference type="GO" id="GO:0005886">
    <property type="term" value="C:plasma membrane"/>
    <property type="evidence" value="ECO:0007669"/>
    <property type="project" value="UniProtKB-SubCell"/>
</dbReference>
<evidence type="ECO:0000313" key="9">
    <source>
        <dbReference type="EMBL" id="CAF1401137.1"/>
    </source>
</evidence>
<comment type="caution">
    <text evidence="10">The sequence shown here is derived from an EMBL/GenBank/DDBJ whole genome shotgun (WGS) entry which is preliminary data.</text>
</comment>
<comment type="subcellular location">
    <subcellularLocation>
        <location evidence="1">Cell membrane</location>
        <topology evidence="1">Multi-pass membrane protein</topology>
    </subcellularLocation>
</comment>
<dbReference type="EMBL" id="CAJNOM010001612">
    <property type="protein sequence ID" value="CAF1614229.1"/>
    <property type="molecule type" value="Genomic_DNA"/>
</dbReference>
<dbReference type="PANTHER" id="PTHR24241:SF161">
    <property type="entry name" value="G-PROTEIN COUPLED RECEPTORS FAMILY 1 PROFILE DOMAIN-CONTAINING PROTEIN"/>
    <property type="match status" value="1"/>
</dbReference>
<keyword evidence="5 7" id="KW-0472">Membrane</keyword>
<dbReference type="Gene3D" id="1.20.1070.10">
    <property type="entry name" value="Rhodopsin 7-helix transmembrane proteins"/>
    <property type="match status" value="2"/>
</dbReference>
<evidence type="ECO:0000256" key="3">
    <source>
        <dbReference type="ARBA" id="ARBA00022692"/>
    </source>
</evidence>
<dbReference type="EMBL" id="CAJNOI010001286">
    <property type="protein sequence ID" value="CAF1401137.1"/>
    <property type="molecule type" value="Genomic_DNA"/>
</dbReference>
<evidence type="ECO:0000256" key="6">
    <source>
        <dbReference type="ARBA" id="ARBA00023170"/>
    </source>
</evidence>
<keyword evidence="3 7" id="KW-0812">Transmembrane</keyword>
<dbReference type="InterPro" id="IPR017452">
    <property type="entry name" value="GPCR_Rhodpsn_7TM"/>
</dbReference>
<feature type="transmembrane region" description="Helical" evidence="7">
    <location>
        <begin position="380"/>
        <end position="408"/>
    </location>
</feature>
<evidence type="ECO:0000256" key="2">
    <source>
        <dbReference type="ARBA" id="ARBA00022475"/>
    </source>
</evidence>
<dbReference type="OrthoDB" id="6435638at2759"/>
<gene>
    <name evidence="9" type="ORF">BJG266_LOCUS37659</name>
    <name evidence="10" type="ORF">QVE165_LOCUS54548</name>
</gene>
<feature type="transmembrane region" description="Helical" evidence="7">
    <location>
        <begin position="25"/>
        <end position="46"/>
    </location>
</feature>
<dbReference type="GO" id="GO:0032870">
    <property type="term" value="P:cellular response to hormone stimulus"/>
    <property type="evidence" value="ECO:0007669"/>
    <property type="project" value="TreeGrafter"/>
</dbReference>
<keyword evidence="6" id="KW-0675">Receptor</keyword>
<evidence type="ECO:0000313" key="11">
    <source>
        <dbReference type="Proteomes" id="UP000663832"/>
    </source>
</evidence>
<proteinExistence type="predicted"/>
<feature type="transmembrane region" description="Helical" evidence="7">
    <location>
        <begin position="185"/>
        <end position="214"/>
    </location>
</feature>
<dbReference type="Proteomes" id="UP000663832">
    <property type="component" value="Unassembled WGS sequence"/>
</dbReference>
<dbReference type="PROSITE" id="PS50262">
    <property type="entry name" value="G_PROTEIN_RECEP_F1_2"/>
    <property type="match status" value="1"/>
</dbReference>